<keyword evidence="4 6" id="KW-0949">S-adenosyl-L-methionine</keyword>
<dbReference type="PROSITE" id="PS50926">
    <property type="entry name" value="TRAM"/>
    <property type="match status" value="1"/>
</dbReference>
<dbReference type="SUPFAM" id="SSF50249">
    <property type="entry name" value="Nucleic acid-binding proteins"/>
    <property type="match status" value="1"/>
</dbReference>
<dbReference type="STRING" id="1126833.VN24_23375"/>
<feature type="active site" description="Nucleophile" evidence="6">
    <location>
        <position position="405"/>
    </location>
</feature>
<gene>
    <name evidence="9" type="ORF">VN24_23375</name>
</gene>
<dbReference type="Pfam" id="PF01938">
    <property type="entry name" value="TRAM"/>
    <property type="match status" value="1"/>
</dbReference>
<keyword evidence="5" id="KW-0411">Iron-sulfur</keyword>
<keyword evidence="10" id="KW-1185">Reference proteome</keyword>
<evidence type="ECO:0000256" key="3">
    <source>
        <dbReference type="ARBA" id="ARBA00022679"/>
    </source>
</evidence>
<dbReference type="PATRIC" id="fig|1126833.4.peg.5143"/>
<dbReference type="InterPro" id="IPR030391">
    <property type="entry name" value="MeTrfase_TrmA_CS"/>
</dbReference>
<comment type="similarity">
    <text evidence="6">Belongs to the class I-like SAM-binding methyltransferase superfamily. RNA M5U methyltransferase family.</text>
</comment>
<dbReference type="PROSITE" id="PS51687">
    <property type="entry name" value="SAM_MT_RNA_M5U"/>
    <property type="match status" value="1"/>
</dbReference>
<evidence type="ECO:0000256" key="6">
    <source>
        <dbReference type="PROSITE-ProRule" id="PRU01024"/>
    </source>
</evidence>
<dbReference type="InterPro" id="IPR010280">
    <property type="entry name" value="U5_MeTrfase_fam"/>
</dbReference>
<feature type="domain" description="TRAM" evidence="8">
    <location>
        <begin position="1"/>
        <end position="56"/>
    </location>
</feature>
<dbReference type="InterPro" id="IPR012340">
    <property type="entry name" value="NA-bd_OB-fold"/>
</dbReference>
<feature type="binding site" evidence="6">
    <location>
        <position position="280"/>
    </location>
    <ligand>
        <name>S-adenosyl-L-methionine</name>
        <dbReference type="ChEBI" id="CHEBI:59789"/>
    </ligand>
</feature>
<dbReference type="InterPro" id="IPR030390">
    <property type="entry name" value="MeTrfase_TrmA_AS"/>
</dbReference>
<feature type="binding site" evidence="6">
    <location>
        <position position="330"/>
    </location>
    <ligand>
        <name>S-adenosyl-L-methionine</name>
        <dbReference type="ChEBI" id="CHEBI:59789"/>
    </ligand>
</feature>
<dbReference type="GO" id="GO:0051539">
    <property type="term" value="F:4 iron, 4 sulfur cluster binding"/>
    <property type="evidence" value="ECO:0007669"/>
    <property type="project" value="UniProtKB-KW"/>
</dbReference>
<feature type="binding site" evidence="6">
    <location>
        <position position="309"/>
    </location>
    <ligand>
        <name>S-adenosyl-L-methionine</name>
        <dbReference type="ChEBI" id="CHEBI:59789"/>
    </ligand>
</feature>
<dbReference type="InterPro" id="IPR029063">
    <property type="entry name" value="SAM-dependent_MTases_sf"/>
</dbReference>
<organism evidence="9 10">
    <name type="scientific">Paenibacillus beijingensis</name>
    <dbReference type="NCBI Taxonomy" id="1126833"/>
    <lineage>
        <taxon>Bacteria</taxon>
        <taxon>Bacillati</taxon>
        <taxon>Bacillota</taxon>
        <taxon>Bacilli</taxon>
        <taxon>Bacillales</taxon>
        <taxon>Paenibacillaceae</taxon>
        <taxon>Paenibacillus</taxon>
    </lineage>
</organism>
<dbReference type="Gene3D" id="2.40.50.140">
    <property type="entry name" value="Nucleic acid-binding proteins"/>
    <property type="match status" value="1"/>
</dbReference>
<feature type="binding site" evidence="6">
    <location>
        <position position="378"/>
    </location>
    <ligand>
        <name>S-adenosyl-L-methionine</name>
        <dbReference type="ChEBI" id="CHEBI:59789"/>
    </ligand>
</feature>
<evidence type="ECO:0000256" key="1">
    <source>
        <dbReference type="ARBA" id="ARBA00022485"/>
    </source>
</evidence>
<reference evidence="10" key="2">
    <citation type="submission" date="2015-03" db="EMBL/GenBank/DDBJ databases">
        <title>Genome sequence of Paenibacillus beijingensis strain DSM 24997T.</title>
        <authorList>
            <person name="Kwak Y."/>
            <person name="Shin J.-H."/>
        </authorList>
    </citation>
    <scope>NUCLEOTIDE SEQUENCE [LARGE SCALE GENOMIC DNA]</scope>
    <source>
        <strain evidence="10">DSM 24997</strain>
    </source>
</reference>
<accession>A0A0D5NSS5</accession>
<keyword evidence="3 6" id="KW-0808">Transferase</keyword>
<dbReference type="CDD" id="cd02440">
    <property type="entry name" value="AdoMet_MTases"/>
    <property type="match status" value="1"/>
</dbReference>
<dbReference type="AlphaFoldDB" id="A0A0D5NSS5"/>
<dbReference type="FunFam" id="2.40.50.140:FF:000097">
    <property type="entry name" value="23S rRNA (uracil(1939)-C(5))-methyltransferase RlmD"/>
    <property type="match status" value="1"/>
</dbReference>
<keyword evidence="1" id="KW-0479">Metal-binding</keyword>
<proteinExistence type="inferred from homology"/>
<dbReference type="SUPFAM" id="SSF53335">
    <property type="entry name" value="S-adenosyl-L-methionine-dependent methyltransferases"/>
    <property type="match status" value="1"/>
</dbReference>
<keyword evidence="1" id="KW-0408">Iron</keyword>
<dbReference type="InterPro" id="IPR002792">
    <property type="entry name" value="TRAM_dom"/>
</dbReference>
<evidence type="ECO:0000259" key="8">
    <source>
        <dbReference type="PROSITE" id="PS50926"/>
    </source>
</evidence>
<evidence type="ECO:0000313" key="9">
    <source>
        <dbReference type="EMBL" id="AJY77968.1"/>
    </source>
</evidence>
<evidence type="ECO:0000256" key="2">
    <source>
        <dbReference type="ARBA" id="ARBA00022603"/>
    </source>
</evidence>
<evidence type="ECO:0000256" key="4">
    <source>
        <dbReference type="ARBA" id="ARBA00022691"/>
    </source>
</evidence>
<reference evidence="9 10" key="1">
    <citation type="journal article" date="2015" name="J. Biotechnol.">
        <title>Complete genome sequence of Paenibacillus beijingensis 7188(T) (=DSM 24997(T)), a novel rhizobacterium from jujube garden soil.</title>
        <authorList>
            <person name="Kwak Y."/>
            <person name="Shin J.H."/>
        </authorList>
    </citation>
    <scope>NUCLEOTIDE SEQUENCE [LARGE SCALE GENOMIC DNA]</scope>
    <source>
        <strain evidence="9 10">DSM 24997</strain>
    </source>
</reference>
<dbReference type="PROSITE" id="PS01230">
    <property type="entry name" value="TRMA_1"/>
    <property type="match status" value="1"/>
</dbReference>
<dbReference type="HOGENOM" id="CLU_014689_7_0_9"/>
<evidence type="ECO:0000313" key="10">
    <source>
        <dbReference type="Proteomes" id="UP000032633"/>
    </source>
</evidence>
<dbReference type="KEGG" id="pbj:VN24_23375"/>
<dbReference type="PROSITE" id="PS01231">
    <property type="entry name" value="TRMA_2"/>
    <property type="match status" value="1"/>
</dbReference>
<protein>
    <submittedName>
        <fullName evidence="9">RNA methyltransferase</fullName>
    </submittedName>
</protein>
<dbReference type="Pfam" id="PF05958">
    <property type="entry name" value="tRNA_U5-meth_tr"/>
    <property type="match status" value="1"/>
</dbReference>
<dbReference type="GO" id="GO:0070475">
    <property type="term" value="P:rRNA base methylation"/>
    <property type="evidence" value="ECO:0007669"/>
    <property type="project" value="TreeGrafter"/>
</dbReference>
<keyword evidence="2 6" id="KW-0489">Methyltransferase</keyword>
<dbReference type="Proteomes" id="UP000032633">
    <property type="component" value="Chromosome"/>
</dbReference>
<dbReference type="NCBIfam" id="TIGR00479">
    <property type="entry name" value="rumA"/>
    <property type="match status" value="1"/>
</dbReference>
<dbReference type="GO" id="GO:0070041">
    <property type="term" value="F:rRNA (uridine-C5-)-methyltransferase activity"/>
    <property type="evidence" value="ECO:0007669"/>
    <property type="project" value="TreeGrafter"/>
</dbReference>
<dbReference type="Gene3D" id="3.40.50.150">
    <property type="entry name" value="Vaccinia Virus protein VP39"/>
    <property type="match status" value="1"/>
</dbReference>
<dbReference type="PANTHER" id="PTHR11061:SF45">
    <property type="match status" value="1"/>
</dbReference>
<dbReference type="PANTHER" id="PTHR11061">
    <property type="entry name" value="RNA M5U METHYLTRANSFERASE"/>
    <property type="match status" value="1"/>
</dbReference>
<name>A0A0D5NSS5_9BACL</name>
<evidence type="ECO:0000256" key="7">
    <source>
        <dbReference type="PROSITE-ProRule" id="PRU10015"/>
    </source>
</evidence>
<evidence type="ECO:0000256" key="5">
    <source>
        <dbReference type="ARBA" id="ARBA00023014"/>
    </source>
</evidence>
<feature type="active site" evidence="7">
    <location>
        <position position="405"/>
    </location>
</feature>
<keyword evidence="1" id="KW-0004">4Fe-4S</keyword>
<dbReference type="FunFam" id="2.40.50.1070:FF:000003">
    <property type="entry name" value="23S rRNA (Uracil-5-)-methyltransferase RumA"/>
    <property type="match status" value="1"/>
</dbReference>
<dbReference type="Gene3D" id="2.40.50.1070">
    <property type="match status" value="1"/>
</dbReference>
<sequence>MGDRIIITIKRIGINGEGVGYYRRKAVFIGGALTGEVVKAKITKVEPSYLSAEIIELEKRSRDRQKPPCPVYESCGGCQLQHMTYSAQLKAKEEIVRESFQRYAGLQELPLRPIFGMSDPWGYRNKAQLQVGRKGEEIITGLYATGSHRLLDISGCAVQHPVVNRVIDQVKAILAELRIPVYEERTCEGVVRTVVARVGQASGNVQLTLITANDRLPDSRRLVQRIREALPMVTTIAQNIHKGKSPLIFGEKTVVLWGEDRLEETLGDVRFSLSPRAFFQLNPEQTVKLYNAVREAASLNGSELVVDAYCGTGTIGLWLAPHAREVRGIEIIPEAVQDARDNARSSGVENARFFEGRAEQLLPEWVSRGIRPDVVVVDPPRTGCDRPLLNALTQALPARLVYVSCNPATLAKDCQVLLGSGYRLEWVQPVDMFPHTSHVESVILMVRK</sequence>
<dbReference type="EMBL" id="CP011058">
    <property type="protein sequence ID" value="AJY77968.1"/>
    <property type="molecule type" value="Genomic_DNA"/>
</dbReference>
<dbReference type="FunFam" id="3.40.50.150:FF:000009">
    <property type="entry name" value="23S rRNA (Uracil(1939)-C(5))-methyltransferase RlmD"/>
    <property type="match status" value="1"/>
</dbReference>